<dbReference type="Proteomes" id="UP000285864">
    <property type="component" value="Unassembled WGS sequence"/>
</dbReference>
<proteinExistence type="predicted"/>
<dbReference type="AlphaFoldDB" id="A0A412GRW0"/>
<keyword evidence="3" id="KW-1185">Reference proteome</keyword>
<evidence type="ECO:0000313" key="2">
    <source>
        <dbReference type="EMBL" id="RGR97530.1"/>
    </source>
</evidence>
<reference evidence="2 3" key="1">
    <citation type="submission" date="2018-08" db="EMBL/GenBank/DDBJ databases">
        <title>A genome reference for cultivated species of the human gut microbiota.</title>
        <authorList>
            <person name="Zou Y."/>
            <person name="Xue W."/>
            <person name="Luo G."/>
        </authorList>
    </citation>
    <scope>NUCLEOTIDE SEQUENCE [LARGE SCALE GENOMIC DNA]</scope>
    <source>
        <strain evidence="2 3">AF24-2</strain>
    </source>
</reference>
<feature type="transmembrane region" description="Helical" evidence="1">
    <location>
        <begin position="5"/>
        <end position="27"/>
    </location>
</feature>
<keyword evidence="1" id="KW-0472">Membrane</keyword>
<sequence length="248" mass="28003">MKWKIVLLLCGISLIIGYFLGVFLPLGLGPCEITNTPISKGDYYGNVINGFVAFGTCSAVIVALFLDEIRSLFKKVTFVIQLNSDEAIEEVENIKGTKKARRYHNSVQFFNNGNINAQNCELYVESASFISDNSITTLTVENAPINWNLGNNIVYIPYQGKKVLPLFEIIAPQKQSTPDGKTDIIPATLKILGLKNIEAKAGKWEIIYCLYSTNSKPQKFKYIVEWNGNWEERQTEMKDILKMKLEML</sequence>
<organism evidence="2 3">
    <name type="scientific">Phocaeicola coprocola</name>
    <dbReference type="NCBI Taxonomy" id="310298"/>
    <lineage>
        <taxon>Bacteria</taxon>
        <taxon>Pseudomonadati</taxon>
        <taxon>Bacteroidota</taxon>
        <taxon>Bacteroidia</taxon>
        <taxon>Bacteroidales</taxon>
        <taxon>Bacteroidaceae</taxon>
        <taxon>Phocaeicola</taxon>
    </lineage>
</organism>
<protein>
    <submittedName>
        <fullName evidence="2">Uncharacterized protein</fullName>
    </submittedName>
</protein>
<dbReference type="RefSeq" id="WP_118483995.1">
    <property type="nucleotide sequence ID" value="NZ_QRUU01000021.1"/>
</dbReference>
<accession>A0A412GRW0</accession>
<comment type="caution">
    <text evidence="2">The sequence shown here is derived from an EMBL/GenBank/DDBJ whole genome shotgun (WGS) entry which is preliminary data.</text>
</comment>
<feature type="transmembrane region" description="Helical" evidence="1">
    <location>
        <begin position="47"/>
        <end position="66"/>
    </location>
</feature>
<evidence type="ECO:0000256" key="1">
    <source>
        <dbReference type="SAM" id="Phobius"/>
    </source>
</evidence>
<keyword evidence="1" id="KW-0812">Transmembrane</keyword>
<evidence type="ECO:0000313" key="3">
    <source>
        <dbReference type="Proteomes" id="UP000285864"/>
    </source>
</evidence>
<dbReference type="EMBL" id="QRUU01000021">
    <property type="protein sequence ID" value="RGR97530.1"/>
    <property type="molecule type" value="Genomic_DNA"/>
</dbReference>
<name>A0A412GRW0_9BACT</name>
<gene>
    <name evidence="2" type="ORF">DWY20_06555</name>
</gene>
<keyword evidence="1" id="KW-1133">Transmembrane helix</keyword>